<reference evidence="7 8" key="1">
    <citation type="submission" date="2024-10" db="EMBL/GenBank/DDBJ databases">
        <title>The Natural Products Discovery Center: Release of the First 8490 Sequenced Strains for Exploring Actinobacteria Biosynthetic Diversity.</title>
        <authorList>
            <person name="Kalkreuter E."/>
            <person name="Kautsar S.A."/>
            <person name="Yang D."/>
            <person name="Bader C.D."/>
            <person name="Teijaro C.N."/>
            <person name="Fluegel L."/>
            <person name="Davis C.M."/>
            <person name="Simpson J.R."/>
            <person name="Lauterbach L."/>
            <person name="Steele A.D."/>
            <person name="Gui C."/>
            <person name="Meng S."/>
            <person name="Li G."/>
            <person name="Viehrig K."/>
            <person name="Ye F."/>
            <person name="Su P."/>
            <person name="Kiefer A.F."/>
            <person name="Nichols A."/>
            <person name="Cepeda A.J."/>
            <person name="Yan W."/>
            <person name="Fan B."/>
            <person name="Jiang Y."/>
            <person name="Adhikari A."/>
            <person name="Zheng C.-J."/>
            <person name="Schuster L."/>
            <person name="Cowan T.M."/>
            <person name="Smanski M.J."/>
            <person name="Chevrette M.G."/>
            <person name="De Carvalho L.P.S."/>
            <person name="Shen B."/>
        </authorList>
    </citation>
    <scope>NUCLEOTIDE SEQUENCE [LARGE SCALE GENOMIC DNA]</scope>
    <source>
        <strain evidence="7 8">NPDC003029</strain>
    </source>
</reference>
<evidence type="ECO:0000259" key="5">
    <source>
        <dbReference type="Pfam" id="PF03241"/>
    </source>
</evidence>
<dbReference type="InterPro" id="IPR024719">
    <property type="entry name" value="HpaB/PvcC/4-BUDH_C"/>
</dbReference>
<keyword evidence="2" id="KW-0274">FAD</keyword>
<proteinExistence type="predicted"/>
<organism evidence="7 8">
    <name type="scientific">Streptomyces flavidovirens</name>
    <dbReference type="NCBI Taxonomy" id="67298"/>
    <lineage>
        <taxon>Bacteria</taxon>
        <taxon>Bacillati</taxon>
        <taxon>Actinomycetota</taxon>
        <taxon>Actinomycetes</taxon>
        <taxon>Kitasatosporales</taxon>
        <taxon>Streptomycetaceae</taxon>
        <taxon>Streptomyces</taxon>
    </lineage>
</organism>
<evidence type="ECO:0000256" key="4">
    <source>
        <dbReference type="SAM" id="MobiDB-lite"/>
    </source>
</evidence>
<dbReference type="InterPro" id="IPR036250">
    <property type="entry name" value="AcylCo_DH-like_C"/>
</dbReference>
<dbReference type="Gene3D" id="2.40.110.10">
    <property type="entry name" value="Butyryl-CoA Dehydrogenase, subunit A, domain 2"/>
    <property type="match status" value="1"/>
</dbReference>
<dbReference type="Gene3D" id="1.10.3140.10">
    <property type="entry name" value="4-hydroxybutyryl-coa dehydratase, domain 1"/>
    <property type="match status" value="1"/>
</dbReference>
<comment type="caution">
    <text evidence="7">The sequence shown here is derived from an EMBL/GenBank/DDBJ whole genome shotgun (WGS) entry which is preliminary data.</text>
</comment>
<dbReference type="InterPro" id="IPR046373">
    <property type="entry name" value="Acyl-CoA_Oxase/DH_mid-dom_sf"/>
</dbReference>
<keyword evidence="8" id="KW-1185">Reference proteome</keyword>
<evidence type="ECO:0000313" key="8">
    <source>
        <dbReference type="Proteomes" id="UP001601976"/>
    </source>
</evidence>
<dbReference type="EMBL" id="JBIAPK010000002">
    <property type="protein sequence ID" value="MFF3338566.1"/>
    <property type="molecule type" value="Genomic_DNA"/>
</dbReference>
<evidence type="ECO:0000256" key="2">
    <source>
        <dbReference type="ARBA" id="ARBA00022827"/>
    </source>
</evidence>
<feature type="region of interest" description="Disordered" evidence="4">
    <location>
        <begin position="483"/>
        <end position="510"/>
    </location>
</feature>
<dbReference type="SUPFAM" id="SSF56645">
    <property type="entry name" value="Acyl-CoA dehydrogenase NM domain-like"/>
    <property type="match status" value="1"/>
</dbReference>
<feature type="domain" description="HpaB/PvcC/4-BUDH C-terminal" evidence="5">
    <location>
        <begin position="274"/>
        <end position="473"/>
    </location>
</feature>
<dbReference type="InterPro" id="IPR009100">
    <property type="entry name" value="AcylCoA_DH/oxidase_NM_dom_sf"/>
</dbReference>
<dbReference type="SUPFAM" id="SSF47203">
    <property type="entry name" value="Acyl-CoA dehydrogenase C-terminal domain-like"/>
    <property type="match status" value="1"/>
</dbReference>
<protein>
    <submittedName>
        <fullName evidence="7">4-hydroxyphenylacetate 3-hydroxylase family protein</fullName>
    </submittedName>
</protein>
<dbReference type="PANTHER" id="PTHR36117:SF3">
    <property type="entry name" value="4-HYDROXYPHENYLACETATE 3-MONOOXYGENASE-RELATED"/>
    <property type="match status" value="1"/>
</dbReference>
<evidence type="ECO:0000259" key="6">
    <source>
        <dbReference type="Pfam" id="PF11794"/>
    </source>
</evidence>
<evidence type="ECO:0000313" key="7">
    <source>
        <dbReference type="EMBL" id="MFF3338566.1"/>
    </source>
</evidence>
<feature type="domain" description="HpaB/PvcC/4-BUDH N-terminal" evidence="6">
    <location>
        <begin position="5"/>
        <end position="264"/>
    </location>
</feature>
<dbReference type="Proteomes" id="UP001601976">
    <property type="component" value="Unassembled WGS sequence"/>
</dbReference>
<gene>
    <name evidence="7" type="ORF">ACFYWW_07485</name>
</gene>
<accession>A0ABW6RAM7</accession>
<dbReference type="Pfam" id="PF03241">
    <property type="entry name" value="HpaB"/>
    <property type="match status" value="1"/>
</dbReference>
<dbReference type="Pfam" id="PF11794">
    <property type="entry name" value="HpaB_N"/>
    <property type="match status" value="1"/>
</dbReference>
<dbReference type="InterPro" id="IPR024674">
    <property type="entry name" value="HpaB/PvcC/4-BUDH_N"/>
</dbReference>
<dbReference type="PIRSF" id="PIRSF000331">
    <property type="entry name" value="HpaA_HpaB"/>
    <property type="match status" value="1"/>
</dbReference>
<dbReference type="InterPro" id="IPR004925">
    <property type="entry name" value="HpaB/PvcC/4-BUDH"/>
</dbReference>
<dbReference type="Gene3D" id="1.20.140.10">
    <property type="entry name" value="Butyryl-CoA Dehydrogenase, subunit A, domain 3"/>
    <property type="match status" value="1"/>
</dbReference>
<name>A0ABW6RAM7_9ACTN</name>
<evidence type="ECO:0000256" key="1">
    <source>
        <dbReference type="ARBA" id="ARBA00022630"/>
    </source>
</evidence>
<dbReference type="RefSeq" id="WP_387894558.1">
    <property type="nucleotide sequence ID" value="NZ_JBIAPK010000002.1"/>
</dbReference>
<keyword evidence="1" id="KW-0285">Flavoprotein</keyword>
<keyword evidence="3" id="KW-0560">Oxidoreductase</keyword>
<dbReference type="PANTHER" id="PTHR36117">
    <property type="entry name" value="4-HYDROXYPHENYLACETATE 3-MONOOXYGENASE-RELATED"/>
    <property type="match status" value="1"/>
</dbReference>
<sequence>MTRSGQDYLESLRDGREVWLDGERVKDVTRHPAFRNTAGSIARLFDLAHDSEHTPVLTSQGVHRAYAIPRSYEDLVARRRAHKVWAEASFGFLGRTPDYMAAGATGFAALPQVFTTESFDGAPNALAYHRRLAEGDLYPTFTITNPQIDRTRSASEQEEDDLVVRVVAERDGGIVVRGAKMIGTGAVFGNEVIVGTIEPLAPQDIEHAVCFSVPIDTPGLKFLSRTSYEAQARSVFDNPLSSRFDENDALLVCEDVFVPWENVLAYRNVDASFTMWWQTPAYVNFVHQAATRFWTKLEFLTGLAILITKANNTYQLPPVTQAIGRLMGKVAQAKAFVLAAEASYENVEGGQGVKPGKEISFAQRIMAGELYPQAVQEIKMLAGGGVIQLPASAEDLLHPELGPLVKKYIRSPGHPAEDRIKLLKLAWDALGSEFAGRHEQYERFYHGAPHIYLMQQVWEGDTGACESLAQACLDGYTLGAGGVERPAPGAFPGDDPRTPGRNTAGRGANR</sequence>
<evidence type="ECO:0000256" key="3">
    <source>
        <dbReference type="ARBA" id="ARBA00023002"/>
    </source>
</evidence>